<dbReference type="GO" id="GO:0008408">
    <property type="term" value="F:3'-5' exonuclease activity"/>
    <property type="evidence" value="ECO:0007669"/>
    <property type="project" value="InterPro"/>
</dbReference>
<evidence type="ECO:0000256" key="7">
    <source>
        <dbReference type="RuleBase" id="RU363069"/>
    </source>
</evidence>
<feature type="domain" description="Nuclease SbcCD subunit D C-terminal" evidence="10">
    <location>
        <begin position="260"/>
        <end position="347"/>
    </location>
</feature>
<dbReference type="Pfam" id="PF12320">
    <property type="entry name" value="SbcD_C"/>
    <property type="match status" value="1"/>
</dbReference>
<reference evidence="11 12" key="2">
    <citation type="submission" date="2019-08" db="EMBL/GenBank/DDBJ databases">
        <title>Jejuicoccus antrihumi gen. nov., sp. nov., a new member of the family Dermacoccaceae isolated from a cave.</title>
        <authorList>
            <person name="Schumann P."/>
            <person name="Kim I.S."/>
        </authorList>
    </citation>
    <scope>NUCLEOTIDE SEQUENCE [LARGE SCALE GENOMIC DNA]</scope>
    <source>
        <strain evidence="11 12">C5-26</strain>
    </source>
</reference>
<evidence type="ECO:0000313" key="11">
    <source>
        <dbReference type="EMBL" id="TWP36810.1"/>
    </source>
</evidence>
<dbReference type="InterPro" id="IPR041796">
    <property type="entry name" value="Mre11_N"/>
</dbReference>
<proteinExistence type="inferred from homology"/>
<sequence length="392" mass="41334">MRMIHTSDWHLGRGFHGVGLLDAQAAYLDHLVEVVQAEGIDAVLVSGDIYDRALPAPDTVALLDDALTRLMDAGATVVLSSGNHDSAVRLGFGARVLAKAGLHIRTDLAAIGVPVDLGDAVIYPLPYLEPALSAEALGADEATHASVLRAAMGRVRADARDRGVPTVVVAHAFVTGATTSESERDISVGGVAAVPTEVFAGVDYAALGHLHGPQEVDPGIRYSGSPVAMSFSETGHQKSSVLLTVDGGKVRCETIAAPVRRHLARLRGTLDDLLADVTLKDAEDAWCQVTLTDAVRPLGAMERVRRRFPHTLQLEFEQQVVDLTGSSYTARVKDKSDIELCCDFLDHVRGGHPATDDERGALRGALEGSRVGRAGQDDEGGARAGAEQEGAA</sequence>
<evidence type="ECO:0000256" key="6">
    <source>
        <dbReference type="ARBA" id="ARBA00022839"/>
    </source>
</evidence>
<evidence type="ECO:0000256" key="1">
    <source>
        <dbReference type="ARBA" id="ARBA00010555"/>
    </source>
</evidence>
<keyword evidence="7" id="KW-0233">DNA recombination</keyword>
<dbReference type="InterPro" id="IPR050535">
    <property type="entry name" value="DNA_Repair-Maintenance_Comp"/>
</dbReference>
<dbReference type="NCBIfam" id="TIGR00619">
    <property type="entry name" value="sbcd"/>
    <property type="match status" value="1"/>
</dbReference>
<evidence type="ECO:0000313" key="12">
    <source>
        <dbReference type="Proteomes" id="UP000320244"/>
    </source>
</evidence>
<dbReference type="InterPro" id="IPR004593">
    <property type="entry name" value="SbcD"/>
</dbReference>
<protein>
    <recommendedName>
        <fullName evidence="3 7">Nuclease SbcCD subunit D</fullName>
    </recommendedName>
</protein>
<comment type="function">
    <text evidence="7">SbcCD cleaves DNA hairpin structures. These structures can inhibit DNA replication and are intermediates in certain DNA recombination reactions. The complex acts as a 3'-&gt;5' double strand exonuclease that can open hairpins. It also has a 5' single-strand endonuclease activity.</text>
</comment>
<evidence type="ECO:0000259" key="10">
    <source>
        <dbReference type="Pfam" id="PF12320"/>
    </source>
</evidence>
<dbReference type="PANTHER" id="PTHR30337:SF0">
    <property type="entry name" value="NUCLEASE SBCCD SUBUNIT D"/>
    <property type="match status" value="1"/>
</dbReference>
<dbReference type="GO" id="GO:0006260">
    <property type="term" value="P:DNA replication"/>
    <property type="evidence" value="ECO:0007669"/>
    <property type="project" value="UniProtKB-KW"/>
</dbReference>
<feature type="domain" description="Calcineurin-like phosphoesterase" evidence="9">
    <location>
        <begin position="1"/>
        <end position="212"/>
    </location>
</feature>
<accession>A0A563E2P1</accession>
<evidence type="ECO:0000256" key="8">
    <source>
        <dbReference type="SAM" id="MobiDB-lite"/>
    </source>
</evidence>
<dbReference type="PANTHER" id="PTHR30337">
    <property type="entry name" value="COMPONENT OF ATP-DEPENDENT DSDNA EXONUCLEASE"/>
    <property type="match status" value="1"/>
</dbReference>
<keyword evidence="5 7" id="KW-0378">Hydrolase</keyword>
<evidence type="ECO:0000256" key="3">
    <source>
        <dbReference type="ARBA" id="ARBA00013365"/>
    </source>
</evidence>
<dbReference type="Pfam" id="PF00149">
    <property type="entry name" value="Metallophos"/>
    <property type="match status" value="1"/>
</dbReference>
<keyword evidence="6 7" id="KW-0269">Exonuclease</keyword>
<dbReference type="InterPro" id="IPR026843">
    <property type="entry name" value="SbcD_C"/>
</dbReference>
<keyword evidence="7" id="KW-0255">Endonuclease</keyword>
<evidence type="ECO:0000256" key="4">
    <source>
        <dbReference type="ARBA" id="ARBA00022722"/>
    </source>
</evidence>
<comment type="similarity">
    <text evidence="1 7">Belongs to the SbcD family.</text>
</comment>
<comment type="caution">
    <text evidence="11">The sequence shown here is derived from an EMBL/GenBank/DDBJ whole genome shotgun (WGS) entry which is preliminary data.</text>
</comment>
<evidence type="ECO:0000256" key="5">
    <source>
        <dbReference type="ARBA" id="ARBA00022801"/>
    </source>
</evidence>
<feature type="region of interest" description="Disordered" evidence="8">
    <location>
        <begin position="353"/>
        <end position="392"/>
    </location>
</feature>
<keyword evidence="7" id="KW-0235">DNA replication</keyword>
<dbReference type="AlphaFoldDB" id="A0A563E2P1"/>
<dbReference type="EMBL" id="VCQV01000009">
    <property type="protein sequence ID" value="TWP36810.1"/>
    <property type="molecule type" value="Genomic_DNA"/>
</dbReference>
<gene>
    <name evidence="7" type="primary">sbcD</name>
    <name evidence="11" type="ORF">FGL98_08615</name>
</gene>
<reference evidence="11 12" key="1">
    <citation type="submission" date="2019-05" db="EMBL/GenBank/DDBJ databases">
        <authorList>
            <person name="Lee S.D."/>
        </authorList>
    </citation>
    <scope>NUCLEOTIDE SEQUENCE [LARGE SCALE GENOMIC DNA]</scope>
    <source>
        <strain evidence="11 12">C5-26</strain>
    </source>
</reference>
<dbReference type="OrthoDB" id="9773856at2"/>
<name>A0A563E2P1_9MICO</name>
<evidence type="ECO:0000256" key="2">
    <source>
        <dbReference type="ARBA" id="ARBA00011322"/>
    </source>
</evidence>
<dbReference type="RefSeq" id="WP_146316351.1">
    <property type="nucleotide sequence ID" value="NZ_VCQV01000009.1"/>
</dbReference>
<dbReference type="Gene3D" id="3.60.21.10">
    <property type="match status" value="1"/>
</dbReference>
<comment type="subunit">
    <text evidence="2 7">Heterodimer of SbcC and SbcD.</text>
</comment>
<dbReference type="InterPro" id="IPR029052">
    <property type="entry name" value="Metallo-depent_PP-like"/>
</dbReference>
<keyword evidence="12" id="KW-1185">Reference proteome</keyword>
<dbReference type="InterPro" id="IPR004843">
    <property type="entry name" value="Calcineurin-like_PHP"/>
</dbReference>
<dbReference type="Proteomes" id="UP000320244">
    <property type="component" value="Unassembled WGS sequence"/>
</dbReference>
<evidence type="ECO:0000259" key="9">
    <source>
        <dbReference type="Pfam" id="PF00149"/>
    </source>
</evidence>
<organism evidence="11 12">
    <name type="scientific">Leekyejoonella antrihumi</name>
    <dbReference type="NCBI Taxonomy" id="1660198"/>
    <lineage>
        <taxon>Bacteria</taxon>
        <taxon>Bacillati</taxon>
        <taxon>Actinomycetota</taxon>
        <taxon>Actinomycetes</taxon>
        <taxon>Micrococcales</taxon>
        <taxon>Dermacoccaceae</taxon>
        <taxon>Leekyejoonella</taxon>
    </lineage>
</organism>
<dbReference type="SUPFAM" id="SSF56300">
    <property type="entry name" value="Metallo-dependent phosphatases"/>
    <property type="match status" value="1"/>
</dbReference>
<dbReference type="CDD" id="cd00840">
    <property type="entry name" value="MPP_Mre11_N"/>
    <property type="match status" value="1"/>
</dbReference>
<dbReference type="GO" id="GO:0006310">
    <property type="term" value="P:DNA recombination"/>
    <property type="evidence" value="ECO:0007669"/>
    <property type="project" value="UniProtKB-KW"/>
</dbReference>
<keyword evidence="4 7" id="KW-0540">Nuclease</keyword>
<dbReference type="GO" id="GO:0004519">
    <property type="term" value="F:endonuclease activity"/>
    <property type="evidence" value="ECO:0007669"/>
    <property type="project" value="UniProtKB-KW"/>
</dbReference>